<dbReference type="SUPFAM" id="SSF56112">
    <property type="entry name" value="Protein kinase-like (PK-like)"/>
    <property type="match status" value="1"/>
</dbReference>
<dbReference type="InterPro" id="IPR008271">
    <property type="entry name" value="Ser/Thr_kinase_AS"/>
</dbReference>
<dbReference type="GO" id="GO:0005737">
    <property type="term" value="C:cytoplasm"/>
    <property type="evidence" value="ECO:0007669"/>
    <property type="project" value="TreeGrafter"/>
</dbReference>
<evidence type="ECO:0000256" key="2">
    <source>
        <dbReference type="ARBA" id="ARBA00022527"/>
    </source>
</evidence>
<dbReference type="Gene3D" id="3.30.200.20">
    <property type="entry name" value="Phosphorylase Kinase, domain 1"/>
    <property type="match status" value="1"/>
</dbReference>
<keyword evidence="2 8" id="KW-0723">Serine/threonine-protein kinase</keyword>
<dbReference type="AlphaFoldDB" id="A0A812U5J0"/>
<dbReference type="EMBL" id="CAJNIZ010035002">
    <property type="protein sequence ID" value="CAE7556839.1"/>
    <property type="molecule type" value="Genomic_DNA"/>
</dbReference>
<dbReference type="InterPro" id="IPR017441">
    <property type="entry name" value="Protein_kinase_ATP_BS"/>
</dbReference>
<dbReference type="SMART" id="SM00220">
    <property type="entry name" value="S_TKc"/>
    <property type="match status" value="1"/>
</dbReference>
<evidence type="ECO:0000256" key="4">
    <source>
        <dbReference type="ARBA" id="ARBA00022741"/>
    </source>
</evidence>
<evidence type="ECO:0000256" key="1">
    <source>
        <dbReference type="ARBA" id="ARBA00005527"/>
    </source>
</evidence>
<evidence type="ECO:0000256" key="3">
    <source>
        <dbReference type="ARBA" id="ARBA00022679"/>
    </source>
</evidence>
<evidence type="ECO:0000256" key="6">
    <source>
        <dbReference type="ARBA" id="ARBA00022840"/>
    </source>
</evidence>
<reference evidence="10" key="1">
    <citation type="submission" date="2021-02" db="EMBL/GenBank/DDBJ databases">
        <authorList>
            <person name="Dougan E. K."/>
            <person name="Rhodes N."/>
            <person name="Thang M."/>
            <person name="Chan C."/>
        </authorList>
    </citation>
    <scope>NUCLEOTIDE SEQUENCE</scope>
</reference>
<evidence type="ECO:0000313" key="10">
    <source>
        <dbReference type="EMBL" id="CAE7556839.1"/>
    </source>
</evidence>
<feature type="binding site" evidence="7">
    <location>
        <position position="46"/>
    </location>
    <ligand>
        <name>ATP</name>
        <dbReference type="ChEBI" id="CHEBI:30616"/>
    </ligand>
</feature>
<name>A0A812U5J0_SYMPI</name>
<dbReference type="GO" id="GO:0005634">
    <property type="term" value="C:nucleus"/>
    <property type="evidence" value="ECO:0007669"/>
    <property type="project" value="TreeGrafter"/>
</dbReference>
<dbReference type="GO" id="GO:0005524">
    <property type="term" value="F:ATP binding"/>
    <property type="evidence" value="ECO:0007669"/>
    <property type="project" value="UniProtKB-UniRule"/>
</dbReference>
<evidence type="ECO:0000259" key="9">
    <source>
        <dbReference type="PROSITE" id="PS50011"/>
    </source>
</evidence>
<dbReference type="GO" id="GO:0030154">
    <property type="term" value="P:cell differentiation"/>
    <property type="evidence" value="ECO:0007669"/>
    <property type="project" value="TreeGrafter"/>
</dbReference>
<dbReference type="OrthoDB" id="272141at2759"/>
<dbReference type="FunFam" id="1.10.510.10:FF:000624">
    <property type="entry name" value="Mitogen-activated protein kinase"/>
    <property type="match status" value="1"/>
</dbReference>
<keyword evidence="5" id="KW-0418">Kinase</keyword>
<comment type="similarity">
    <text evidence="1">Belongs to the protein kinase superfamily. CMGC Ser/Thr protein kinase family. GSK-3 subfamily.</text>
</comment>
<dbReference type="PROSITE" id="PS00108">
    <property type="entry name" value="PROTEIN_KINASE_ST"/>
    <property type="match status" value="1"/>
</dbReference>
<sequence>MAQPEPQTSGSLALIDRLQWLGDVGAGAFGSVHLARTAAGTPVAVKRVLMASGQEMREVQMLQKASQHPNVIKFIDWCSWNTHDDRACVYIVMEYLPENLHARINGRPLSPWHVHRFSTQLLTAAVHLDILQICHRDLKPENILLSHDDVLKICDFGSAKILGQGPSSNYICSRWWRAPELILGASEYTTSIDWWSCGCIIAEMMAGHPIFTGDSSWGQMYAIVRVLGTPTEREMQSLMPESGGIRLAQHFANLVKLRRGGRSWAELLPAFAHLPGSLAIPRKLLAYSPKDRCHPATLLSARCLSPSKSRTESKAARCDRSDTVRKRFKRNPTALIAVDEPKPKRQCFLVPPQQSSIQVVE</sequence>
<dbReference type="InterPro" id="IPR000719">
    <property type="entry name" value="Prot_kinase_dom"/>
</dbReference>
<evidence type="ECO:0000256" key="7">
    <source>
        <dbReference type="PROSITE-ProRule" id="PRU10141"/>
    </source>
</evidence>
<accession>A0A812U5J0</accession>
<dbReference type="SMR" id="A0A812U5J0"/>
<dbReference type="Proteomes" id="UP000649617">
    <property type="component" value="Unassembled WGS sequence"/>
</dbReference>
<protein>
    <submittedName>
        <fullName evidence="10">Gsk3 protein</fullName>
    </submittedName>
</protein>
<dbReference type="PROSITE" id="PS00107">
    <property type="entry name" value="PROTEIN_KINASE_ATP"/>
    <property type="match status" value="1"/>
</dbReference>
<dbReference type="Gene3D" id="1.10.510.10">
    <property type="entry name" value="Transferase(Phosphotransferase) domain 1"/>
    <property type="match status" value="1"/>
</dbReference>
<dbReference type="PANTHER" id="PTHR24057:SF0">
    <property type="entry name" value="PROTEIN KINASE SHAGGY-RELATED"/>
    <property type="match status" value="1"/>
</dbReference>
<dbReference type="Pfam" id="PF00069">
    <property type="entry name" value="Pkinase"/>
    <property type="match status" value="1"/>
</dbReference>
<dbReference type="InterPro" id="IPR011009">
    <property type="entry name" value="Kinase-like_dom_sf"/>
</dbReference>
<keyword evidence="6 7" id="KW-0067">ATP-binding</keyword>
<dbReference type="PANTHER" id="PTHR24057">
    <property type="entry name" value="GLYCOGEN SYNTHASE KINASE-3 ALPHA"/>
    <property type="match status" value="1"/>
</dbReference>
<evidence type="ECO:0000256" key="5">
    <source>
        <dbReference type="ARBA" id="ARBA00022777"/>
    </source>
</evidence>
<dbReference type="GO" id="GO:0004674">
    <property type="term" value="F:protein serine/threonine kinase activity"/>
    <property type="evidence" value="ECO:0007669"/>
    <property type="project" value="UniProtKB-KW"/>
</dbReference>
<dbReference type="InterPro" id="IPR050591">
    <property type="entry name" value="GSK-3"/>
</dbReference>
<comment type="caution">
    <text evidence="10">The sequence shown here is derived from an EMBL/GenBank/DDBJ whole genome shotgun (WGS) entry which is preliminary data.</text>
</comment>
<evidence type="ECO:0000256" key="8">
    <source>
        <dbReference type="RuleBase" id="RU000304"/>
    </source>
</evidence>
<dbReference type="PROSITE" id="PS50011">
    <property type="entry name" value="PROTEIN_KINASE_DOM"/>
    <property type="match status" value="1"/>
</dbReference>
<keyword evidence="3" id="KW-0808">Transferase</keyword>
<proteinExistence type="inferred from homology"/>
<evidence type="ECO:0000313" key="11">
    <source>
        <dbReference type="Proteomes" id="UP000649617"/>
    </source>
</evidence>
<gene>
    <name evidence="10" type="primary">gsk3</name>
    <name evidence="10" type="ORF">SPIL2461_LOCUS14839</name>
</gene>
<keyword evidence="4 7" id="KW-0547">Nucleotide-binding</keyword>
<keyword evidence="11" id="KW-1185">Reference proteome</keyword>
<dbReference type="GO" id="GO:0007165">
    <property type="term" value="P:signal transduction"/>
    <property type="evidence" value="ECO:0007669"/>
    <property type="project" value="TreeGrafter"/>
</dbReference>
<feature type="domain" description="Protein kinase" evidence="9">
    <location>
        <begin position="18"/>
        <end position="304"/>
    </location>
</feature>
<organism evidence="10 11">
    <name type="scientific">Symbiodinium pilosum</name>
    <name type="common">Dinoflagellate</name>
    <dbReference type="NCBI Taxonomy" id="2952"/>
    <lineage>
        <taxon>Eukaryota</taxon>
        <taxon>Sar</taxon>
        <taxon>Alveolata</taxon>
        <taxon>Dinophyceae</taxon>
        <taxon>Suessiales</taxon>
        <taxon>Symbiodiniaceae</taxon>
        <taxon>Symbiodinium</taxon>
    </lineage>
</organism>